<protein>
    <recommendedName>
        <fullName evidence="3">VanZ like family protein</fullName>
    </recommendedName>
</protein>
<name>A0A285QC15_9SPHN</name>
<dbReference type="AlphaFoldDB" id="A0A285QC15"/>
<organism evidence="1 2">
    <name type="scientific">Sphingomonas guangdongensis</name>
    <dbReference type="NCBI Taxonomy" id="1141890"/>
    <lineage>
        <taxon>Bacteria</taxon>
        <taxon>Pseudomonadati</taxon>
        <taxon>Pseudomonadota</taxon>
        <taxon>Alphaproteobacteria</taxon>
        <taxon>Sphingomonadales</taxon>
        <taxon>Sphingomonadaceae</taxon>
        <taxon>Sphingomonas</taxon>
    </lineage>
</organism>
<evidence type="ECO:0000313" key="2">
    <source>
        <dbReference type="Proteomes" id="UP000219494"/>
    </source>
</evidence>
<dbReference type="Proteomes" id="UP000219494">
    <property type="component" value="Unassembled WGS sequence"/>
</dbReference>
<dbReference type="RefSeq" id="WP_097062414.1">
    <property type="nucleotide sequence ID" value="NZ_OBMI01000001.1"/>
</dbReference>
<accession>A0A285QC15</accession>
<proteinExistence type="predicted"/>
<reference evidence="1 2" key="1">
    <citation type="submission" date="2017-07" db="EMBL/GenBank/DDBJ databases">
        <authorList>
            <person name="Sun Z.S."/>
            <person name="Albrecht U."/>
            <person name="Echele G."/>
            <person name="Lee C.C."/>
        </authorList>
    </citation>
    <scope>NUCLEOTIDE SEQUENCE [LARGE SCALE GENOMIC DNA]</scope>
    <source>
        <strain evidence="1 2">CGMCC 1.12672</strain>
    </source>
</reference>
<evidence type="ECO:0008006" key="3">
    <source>
        <dbReference type="Google" id="ProtNLM"/>
    </source>
</evidence>
<sequence length="106" mass="12031">MASLYQRFVTWIGEGTGLPDTVLHIHAGLAVLMIVRIISGRSLGSFIPWLVVLAAELANEVMDRIIYGSWRWPDTINDVVHTMFWPTVICFGVRLRPLIARRAQTR</sequence>
<gene>
    <name evidence="1" type="ORF">SAMN06297144_0503</name>
</gene>
<evidence type="ECO:0000313" key="1">
    <source>
        <dbReference type="EMBL" id="SOB79351.1"/>
    </source>
</evidence>
<keyword evidence="2" id="KW-1185">Reference proteome</keyword>
<dbReference type="OrthoDB" id="6660115at2"/>
<dbReference type="EMBL" id="OBMI01000001">
    <property type="protein sequence ID" value="SOB79351.1"/>
    <property type="molecule type" value="Genomic_DNA"/>
</dbReference>